<dbReference type="AlphaFoldDB" id="A0A1I7ES51"/>
<reference evidence="1 2" key="1">
    <citation type="submission" date="2016-10" db="EMBL/GenBank/DDBJ databases">
        <authorList>
            <person name="de Groot N.N."/>
        </authorList>
    </citation>
    <scope>NUCLEOTIDE SEQUENCE [LARGE SCALE GENOMIC DNA]</scope>
    <source>
        <strain evidence="1 2">LMG 27731</strain>
    </source>
</reference>
<dbReference type="EMBL" id="FPBH01000066">
    <property type="protein sequence ID" value="SFU26713.1"/>
    <property type="molecule type" value="Genomic_DNA"/>
</dbReference>
<evidence type="ECO:0000313" key="2">
    <source>
        <dbReference type="Proteomes" id="UP000198844"/>
    </source>
</evidence>
<name>A0A1I7ES51_9BURK</name>
<evidence type="ECO:0000313" key="1">
    <source>
        <dbReference type="EMBL" id="SFU26713.1"/>
    </source>
</evidence>
<protein>
    <submittedName>
        <fullName evidence="1">Uncharacterized protein</fullName>
    </submittedName>
</protein>
<dbReference type="Proteomes" id="UP000198844">
    <property type="component" value="Unassembled WGS sequence"/>
</dbReference>
<organism evidence="1 2">
    <name type="scientific">Paraburkholderia aspalathi</name>
    <dbReference type="NCBI Taxonomy" id="1324617"/>
    <lineage>
        <taxon>Bacteria</taxon>
        <taxon>Pseudomonadati</taxon>
        <taxon>Pseudomonadota</taxon>
        <taxon>Betaproteobacteria</taxon>
        <taxon>Burkholderiales</taxon>
        <taxon>Burkholderiaceae</taxon>
        <taxon>Paraburkholderia</taxon>
    </lineage>
</organism>
<gene>
    <name evidence="1" type="ORF">SAMN05192563_10662</name>
</gene>
<accession>A0A1I7ES51</accession>
<sequence length="32" mass="3492">MVKPASEQNKALISKAFCTFVNKRDYGAAVGF</sequence>
<proteinExistence type="predicted"/>